<dbReference type="Proteomes" id="UP000689195">
    <property type="component" value="Unassembled WGS sequence"/>
</dbReference>
<sequence length="55" mass="6876">MMRQQYQILFNQSNFNCITITPQQYISDNHSQQRFRVYQRKFLVVQYLCEKKLQK</sequence>
<protein>
    <submittedName>
        <fullName evidence="1">Uncharacterized protein</fullName>
    </submittedName>
</protein>
<proteinExistence type="predicted"/>
<dbReference type="EMBL" id="CAJJDO010000091">
    <property type="protein sequence ID" value="CAD8188553.1"/>
    <property type="molecule type" value="Genomic_DNA"/>
</dbReference>
<name>A0A8S1WGT2_9CILI</name>
<accession>A0A8S1WGT2</accession>
<organism evidence="1 2">
    <name type="scientific">Paramecium pentaurelia</name>
    <dbReference type="NCBI Taxonomy" id="43138"/>
    <lineage>
        <taxon>Eukaryota</taxon>
        <taxon>Sar</taxon>
        <taxon>Alveolata</taxon>
        <taxon>Ciliophora</taxon>
        <taxon>Intramacronucleata</taxon>
        <taxon>Oligohymenophorea</taxon>
        <taxon>Peniculida</taxon>
        <taxon>Parameciidae</taxon>
        <taxon>Paramecium</taxon>
    </lineage>
</organism>
<evidence type="ECO:0000313" key="2">
    <source>
        <dbReference type="Proteomes" id="UP000689195"/>
    </source>
</evidence>
<keyword evidence="2" id="KW-1185">Reference proteome</keyword>
<reference evidence="1" key="1">
    <citation type="submission" date="2021-01" db="EMBL/GenBank/DDBJ databases">
        <authorList>
            <consortium name="Genoscope - CEA"/>
            <person name="William W."/>
        </authorList>
    </citation>
    <scope>NUCLEOTIDE SEQUENCE</scope>
</reference>
<gene>
    <name evidence="1" type="ORF">PPENT_87.1.T0910207</name>
</gene>
<comment type="caution">
    <text evidence="1">The sequence shown here is derived from an EMBL/GenBank/DDBJ whole genome shotgun (WGS) entry which is preliminary data.</text>
</comment>
<evidence type="ECO:0000313" key="1">
    <source>
        <dbReference type="EMBL" id="CAD8188553.1"/>
    </source>
</evidence>
<dbReference type="AlphaFoldDB" id="A0A8S1WGT2"/>